<dbReference type="InterPro" id="IPR008271">
    <property type="entry name" value="Ser/Thr_kinase_AS"/>
</dbReference>
<dbReference type="PROSITE" id="PS50011">
    <property type="entry name" value="PROTEIN_KINASE_DOM"/>
    <property type="match status" value="1"/>
</dbReference>
<evidence type="ECO:0000256" key="1">
    <source>
        <dbReference type="ARBA" id="ARBA00022527"/>
    </source>
</evidence>
<dbReference type="CDD" id="cd07830">
    <property type="entry name" value="STKc_MAK_like"/>
    <property type="match status" value="1"/>
</dbReference>
<dbReference type="InterPro" id="IPR000719">
    <property type="entry name" value="Prot_kinase_dom"/>
</dbReference>
<feature type="region of interest" description="Disordered" evidence="4">
    <location>
        <begin position="1"/>
        <end position="22"/>
    </location>
</feature>
<dbReference type="Proteomes" id="UP001162090">
    <property type="component" value="Chromosome 6"/>
</dbReference>
<dbReference type="AlphaFoldDB" id="A0AA35NS03"/>
<dbReference type="InterPro" id="IPR011009">
    <property type="entry name" value="Kinase-like_dom_sf"/>
</dbReference>
<dbReference type="FunFam" id="1.10.510.10:FF:000818">
    <property type="entry name" value="Protein kinase"/>
    <property type="match status" value="1"/>
</dbReference>
<dbReference type="InterPro" id="IPR050117">
    <property type="entry name" value="MAPK"/>
</dbReference>
<gene>
    <name evidence="6" type="primary">SUVC06G1450</name>
    <name evidence="6" type="ORF">SUVC_06G1450</name>
</gene>
<dbReference type="GO" id="GO:0005524">
    <property type="term" value="F:ATP binding"/>
    <property type="evidence" value="ECO:0007669"/>
    <property type="project" value="UniProtKB-KW"/>
</dbReference>
<dbReference type="Gene3D" id="3.30.200.20">
    <property type="entry name" value="Phosphorylase Kinase, domain 1"/>
    <property type="match status" value="1"/>
</dbReference>
<dbReference type="EMBL" id="OX365917">
    <property type="protein sequence ID" value="CAI4061189.1"/>
    <property type="molecule type" value="Genomic_DNA"/>
</dbReference>
<feature type="domain" description="Protein kinase" evidence="5">
    <location>
        <begin position="38"/>
        <end position="387"/>
    </location>
</feature>
<dbReference type="GO" id="GO:0004674">
    <property type="term" value="F:protein serine/threonine kinase activity"/>
    <property type="evidence" value="ECO:0007669"/>
    <property type="project" value="UniProtKB-KW"/>
</dbReference>
<dbReference type="SUPFAM" id="SSF56112">
    <property type="entry name" value="Protein kinase-like (PK-like)"/>
    <property type="match status" value="1"/>
</dbReference>
<dbReference type="Gene3D" id="1.10.510.10">
    <property type="entry name" value="Transferase(Phosphotransferase) domain 1"/>
    <property type="match status" value="1"/>
</dbReference>
<keyword evidence="3" id="KW-0067">ATP-binding</keyword>
<keyword evidence="1" id="KW-0418">Kinase</keyword>
<dbReference type="SMART" id="SM00220">
    <property type="entry name" value="S_TKc"/>
    <property type="match status" value="1"/>
</dbReference>
<sequence>MVEKRCRQSSSSGSEFSIPPDVDNPPLSIPLKTLSDRYQLIEKLGAGSFGCVTLAKAQFSLSNILGRQQQDLRGTLMDQPKNGHQNYITKTQGVVAIKTMMTKLHTLQDYTRVREIKFILAIPANDHLIQIFEVFIDSENYQLHIVMECMEQNLYQMMKHRRRRVFSIPSLKSILSQILAGLRHIHQENFFHRDLKPENILITPSTQYFEKEYMNQIGYQDNYVIKLADFGLARHVENKNPYTAYVSTRWYRSPEILLRSGYYSKPLDIWAFGCVAVEVTVFRALFPGANEIDQIWKILEVLGTPIKNSDFANTNHIITPPPGGFWDDASKLVHKLNLKLPDVEGSSLDHLLSSSQLSDLSDVVKKCLRWDPNERATAQELCEMPFFENTVASQVETKTDVTNTEQALIFAGINPLAAKNTKPLCFNSSDKLPVETESHGFDINQNDNNSQTVCSPTLNQEKLTLVEFLNEFVEEDNDDHSIPDVDTDSTISDSIDETDLSKEIRNNLALCQLPDEEVLDHSLSNIRQLTNDIEIINKDEADNMEQLFFDLEIPEQDEFHKKQPFNEHEDFDEDIVLPFVNDSNYTHTEKPYHKGSNFLGDASLGDSFNSMPDFTPRNFLIPTLEKSQEKFETHLSNQNQHFGNVTF</sequence>
<dbReference type="Pfam" id="PF00069">
    <property type="entry name" value="Pkinase"/>
    <property type="match status" value="1"/>
</dbReference>
<keyword evidence="2" id="KW-0547">Nucleotide-binding</keyword>
<evidence type="ECO:0000313" key="7">
    <source>
        <dbReference type="Proteomes" id="UP001162090"/>
    </source>
</evidence>
<evidence type="ECO:0000313" key="6">
    <source>
        <dbReference type="EMBL" id="CAI4061189.1"/>
    </source>
</evidence>
<protein>
    <recommendedName>
        <fullName evidence="5">Protein kinase domain-containing protein</fullName>
    </recommendedName>
</protein>
<dbReference type="PROSITE" id="PS00108">
    <property type="entry name" value="PROTEIN_KINASE_ST"/>
    <property type="match status" value="1"/>
</dbReference>
<evidence type="ECO:0000256" key="2">
    <source>
        <dbReference type="ARBA" id="ARBA00022741"/>
    </source>
</evidence>
<evidence type="ECO:0000256" key="3">
    <source>
        <dbReference type="ARBA" id="ARBA00022840"/>
    </source>
</evidence>
<name>A0AA35NS03_SACUV</name>
<accession>A0AA35NS03</accession>
<reference evidence="6" key="1">
    <citation type="submission" date="2022-10" db="EMBL/GenBank/DDBJ databases">
        <authorList>
            <person name="Byrne P K."/>
        </authorList>
    </citation>
    <scope>NUCLEOTIDE SEQUENCE</scope>
    <source>
        <strain evidence="6">CBS7001</strain>
    </source>
</reference>
<keyword evidence="1" id="KW-0808">Transferase</keyword>
<evidence type="ECO:0000259" key="5">
    <source>
        <dbReference type="PROSITE" id="PS50011"/>
    </source>
</evidence>
<keyword evidence="1" id="KW-0723">Serine/threonine-protein kinase</keyword>
<proteinExistence type="predicted"/>
<organism evidence="6 7">
    <name type="scientific">Saccharomyces uvarum</name>
    <name type="common">Yeast</name>
    <name type="synonym">Saccharomyces bayanus var. uvarum</name>
    <dbReference type="NCBI Taxonomy" id="230603"/>
    <lineage>
        <taxon>Eukaryota</taxon>
        <taxon>Fungi</taxon>
        <taxon>Dikarya</taxon>
        <taxon>Ascomycota</taxon>
        <taxon>Saccharomycotina</taxon>
        <taxon>Saccharomycetes</taxon>
        <taxon>Saccharomycetales</taxon>
        <taxon>Saccharomycetaceae</taxon>
        <taxon>Saccharomyces</taxon>
    </lineage>
</organism>
<evidence type="ECO:0000256" key="4">
    <source>
        <dbReference type="SAM" id="MobiDB-lite"/>
    </source>
</evidence>
<dbReference type="PANTHER" id="PTHR24055">
    <property type="entry name" value="MITOGEN-ACTIVATED PROTEIN KINASE"/>
    <property type="match status" value="1"/>
</dbReference>